<accession>A0ABQ9ZVF7</accession>
<organism evidence="1 2">
    <name type="scientific">Daphnia magna</name>
    <dbReference type="NCBI Taxonomy" id="35525"/>
    <lineage>
        <taxon>Eukaryota</taxon>
        <taxon>Metazoa</taxon>
        <taxon>Ecdysozoa</taxon>
        <taxon>Arthropoda</taxon>
        <taxon>Crustacea</taxon>
        <taxon>Branchiopoda</taxon>
        <taxon>Diplostraca</taxon>
        <taxon>Cladocera</taxon>
        <taxon>Anomopoda</taxon>
        <taxon>Daphniidae</taxon>
        <taxon>Daphnia</taxon>
    </lineage>
</organism>
<protein>
    <submittedName>
        <fullName evidence="1">Uncharacterized protein</fullName>
    </submittedName>
</protein>
<sequence length="77" mass="8623">MNEFLICFVASPPSSSAVLRPQQTWKLLKMIVFRAGIKKAALDKHGLTFLYIGEKFRIADVLSLITTNVDVSMSYSD</sequence>
<gene>
    <name evidence="1" type="ORF">OUZ56_031574</name>
</gene>
<reference evidence="1 2" key="1">
    <citation type="journal article" date="2023" name="Nucleic Acids Res.">
        <title>The hologenome of Daphnia magna reveals possible DNA methylation and microbiome-mediated evolution of the host genome.</title>
        <authorList>
            <person name="Chaturvedi A."/>
            <person name="Li X."/>
            <person name="Dhandapani V."/>
            <person name="Marshall H."/>
            <person name="Kissane S."/>
            <person name="Cuenca-Cambronero M."/>
            <person name="Asole G."/>
            <person name="Calvet F."/>
            <person name="Ruiz-Romero M."/>
            <person name="Marangio P."/>
            <person name="Guigo R."/>
            <person name="Rago D."/>
            <person name="Mirbahai L."/>
            <person name="Eastwood N."/>
            <person name="Colbourne J.K."/>
            <person name="Zhou J."/>
            <person name="Mallon E."/>
            <person name="Orsini L."/>
        </authorList>
    </citation>
    <scope>NUCLEOTIDE SEQUENCE [LARGE SCALE GENOMIC DNA]</scope>
    <source>
        <strain evidence="1">LRV0_1</strain>
    </source>
</reference>
<keyword evidence="2" id="KW-1185">Reference proteome</keyword>
<proteinExistence type="predicted"/>
<evidence type="ECO:0000313" key="2">
    <source>
        <dbReference type="Proteomes" id="UP001234178"/>
    </source>
</evidence>
<dbReference type="EMBL" id="JAOYFB010000005">
    <property type="protein sequence ID" value="KAK4016615.1"/>
    <property type="molecule type" value="Genomic_DNA"/>
</dbReference>
<name>A0ABQ9ZVF7_9CRUS</name>
<dbReference type="Proteomes" id="UP001234178">
    <property type="component" value="Unassembled WGS sequence"/>
</dbReference>
<evidence type="ECO:0000313" key="1">
    <source>
        <dbReference type="EMBL" id="KAK4016615.1"/>
    </source>
</evidence>
<comment type="caution">
    <text evidence="1">The sequence shown here is derived from an EMBL/GenBank/DDBJ whole genome shotgun (WGS) entry which is preliminary data.</text>
</comment>